<dbReference type="RefSeq" id="WP_013494579.1">
    <property type="nucleotide sequence ID" value="NC_014831.1"/>
</dbReference>
<dbReference type="EMBL" id="CP002344">
    <property type="protein sequence ID" value="ADU50274.1"/>
    <property type="molecule type" value="Genomic_DNA"/>
</dbReference>
<proteinExistence type="inferred from homology"/>
<keyword evidence="10" id="KW-1185">Reference proteome</keyword>
<evidence type="ECO:0000313" key="10">
    <source>
        <dbReference type="Proteomes" id="UP000008915"/>
    </source>
</evidence>
<dbReference type="PROSITE" id="PS00138">
    <property type="entry name" value="SUBTILASE_SER"/>
    <property type="match status" value="1"/>
</dbReference>
<dbReference type="PANTHER" id="PTHR43806:SF11">
    <property type="entry name" value="CEREVISIN-RELATED"/>
    <property type="match status" value="1"/>
</dbReference>
<evidence type="ECO:0000256" key="3">
    <source>
        <dbReference type="ARBA" id="ARBA00022801"/>
    </source>
</evidence>
<feature type="region of interest" description="Disordered" evidence="6">
    <location>
        <begin position="413"/>
        <end position="457"/>
    </location>
</feature>
<dbReference type="eggNOG" id="COG1404">
    <property type="taxonomic scope" value="Bacteria"/>
</dbReference>
<keyword evidence="4 5" id="KW-0720">Serine protease</keyword>
<feature type="active site" description="Charge relay system" evidence="5">
    <location>
        <position position="274"/>
    </location>
</feature>
<dbReference type="InterPro" id="IPR015500">
    <property type="entry name" value="Peptidase_S8_subtilisin-rel"/>
</dbReference>
<feature type="transmembrane region" description="Helical" evidence="7">
    <location>
        <begin position="20"/>
        <end position="42"/>
    </location>
</feature>
<dbReference type="SUPFAM" id="SSF52743">
    <property type="entry name" value="Subtilisin-like"/>
    <property type="match status" value="2"/>
</dbReference>
<keyword evidence="3 5" id="KW-0378">Hydrolase</keyword>
<keyword evidence="7" id="KW-1133">Transmembrane helix</keyword>
<evidence type="ECO:0000256" key="6">
    <source>
        <dbReference type="SAM" id="MobiDB-lite"/>
    </source>
</evidence>
<dbReference type="GO" id="GO:0004252">
    <property type="term" value="F:serine-type endopeptidase activity"/>
    <property type="evidence" value="ECO:0007669"/>
    <property type="project" value="UniProtKB-UniRule"/>
</dbReference>
<feature type="compositionally biased region" description="Low complexity" evidence="6">
    <location>
        <begin position="442"/>
        <end position="457"/>
    </location>
</feature>
<dbReference type="InterPro" id="IPR023828">
    <property type="entry name" value="Peptidase_S8_Ser-AS"/>
</dbReference>
<dbReference type="PANTHER" id="PTHR43806">
    <property type="entry name" value="PEPTIDASE S8"/>
    <property type="match status" value="1"/>
</dbReference>
<dbReference type="InterPro" id="IPR036852">
    <property type="entry name" value="Peptidase_S8/S53_dom_sf"/>
</dbReference>
<sequence>MTERRGPGRDSRDLTRGKAFHAVLAGLLIVATMAGAVAAVAAPAAGGPTGAALAGLVLAGMAGTGCPDPPGLALPGAGGASRDESASSQGRSSAVVPADVAGQALGAVPPHDTDAAPGPGIPREDVRDPGGEGDGTAPAGWTGAARAAWIAALHRGDELQLALWPQPVQRARLEWCIRWAGGSVLWQGQATGSLVARVPAASLPALLPLVDAIEVDGTAAVAAPDTSLAAPDAASPSLPFELALHRANQDALGAVRLRTTHGVDGSGVTVAVIDTGVDPGLPALQPVGAGGKIAAYVDFTSPVPFAQRVQRAREAGAAVVQDGRNPDWAAEGDVFLTATARAGGAVAGPAGTAIARVRWQGLDLQLPAAAAGQEVRLGWLDEANVGPGGTDLDGNGTVRDRWLVVAFTAQEQAGATATGEGADGGMLRADGPATSLPPGPPLSGTVPPSRGAAAPPAGDAATSLVVLVDADRDLDLAEEPALRPVGQGGGVTWLPRAEAGAPRRPGGPGGAGAGMALVVTAADPQGLLVNFGFDAHGHGTRMAAILAAAGSTYEGVAPGVQLLVLKALGSRGQGDWSQILAAVDYAVAHGADIVSLSAESPSPAEQLPVTERVLRQAMARGVLPVLAAGNGGPGLHTALPLPADAGLVVGAYLPEDAAQLLGDPAGARILPYSAVGPAVDGTPAPSLIGPGVTYTLVPAWQADRWPGGLAPDEGTSVAVPYVAGLAALLLEHGRRQAPALPAAALLPVLHATARPLAGAPATAQGYGTPDGLRAAGELAAWRVGTSGPAGAGGNAAAAAAGSSGGWRGTRWQVLWLHRGRPYKGIFWDGAPPGILNLVVRHGTGEPVTARWAGVPAWARFPGPMPYPAGDGLYLPVAYRLPDRPGLYDALVRLEGDAGPPVGFLQAFVRPYGLDTGYLRVQGSVGRGRVERVFVDVPPGTTQLVLSVERPAPAGAGDGGPSGRVTAGSLSAWVFAPGGRLVRDSAGDAGRLIGGSDLPVWTVEVPSPAPGVWEIDLFFSSLAPAAFDQAEAPYRVTVTARGIRWQPAELELDAPGAAGGRIWQPVTLVPFGRAVRGRVAGIGWAAPGAASGDAATATAAGAEVQPEERVQVNVLAGEPQPYRLDVPEGTTLLAVEVGPPPRSGWRPHLYLYRVEGGAAEPVGDGGGGSAVTVVGPAPGRYYAVVELERVGVPPAWEGGQVDGTDPGPVAIPLLVRRFQGDGAIRVPAGAVDLAAGQAARVVASVDVPAGTGEPRGYLVLLEDEGRVAALLPVRVRRGPPRLVVTAVVPPVGPGERAQITLQVRDRTDGMWRDASLIAGGRLYTTAGGQVTVPWDGRTGTLTVRVLGAAEESVQQVPLPAPLPGSASAQ</sequence>
<dbReference type="InterPro" id="IPR000209">
    <property type="entry name" value="Peptidase_S8/S53_dom"/>
</dbReference>
<evidence type="ECO:0000256" key="2">
    <source>
        <dbReference type="ARBA" id="ARBA00022670"/>
    </source>
</evidence>
<feature type="active site" description="Charge relay system" evidence="5">
    <location>
        <position position="716"/>
    </location>
</feature>
<feature type="active site" description="Charge relay system" evidence="5">
    <location>
        <position position="538"/>
    </location>
</feature>
<reference evidence="9 10" key="1">
    <citation type="journal article" date="2010" name="Stand. Genomic Sci.">
        <title>Complete genome sequence of Thermaerobacter marianensis type strain (7p75a).</title>
        <authorList>
            <person name="Han C."/>
            <person name="Gu W."/>
            <person name="Zhang X."/>
            <person name="Lapidus A."/>
            <person name="Nolan M."/>
            <person name="Copeland A."/>
            <person name="Lucas S."/>
            <person name="Del Rio T.G."/>
            <person name="Tice H."/>
            <person name="Cheng J.F."/>
            <person name="Tapia R."/>
            <person name="Goodwin L."/>
            <person name="Pitluck S."/>
            <person name="Pagani I."/>
            <person name="Ivanova N."/>
            <person name="Mavromatis K."/>
            <person name="Mikhailova N."/>
            <person name="Pati A."/>
            <person name="Chen A."/>
            <person name="Palaniappan K."/>
            <person name="Land M."/>
            <person name="Hauser L."/>
            <person name="Chang Y.J."/>
            <person name="Jeffries C.D."/>
            <person name="Schneider S."/>
            <person name="Rohde M."/>
            <person name="Goker M."/>
            <person name="Pukall R."/>
            <person name="Woyke T."/>
            <person name="Bristow J."/>
            <person name="Eisen J.A."/>
            <person name="Markowitz V."/>
            <person name="Hugenholtz P."/>
            <person name="Kyrpides N.C."/>
            <person name="Klenk H.P."/>
            <person name="Detter J.C."/>
        </authorList>
    </citation>
    <scope>NUCLEOTIDE SEQUENCE [LARGE SCALE GENOMIC DNA]</scope>
    <source>
        <strain evidence="10">ATCC 700841 / DSM 12885 / JCM 10246 / 7p75a</strain>
    </source>
</reference>
<dbReference type="Proteomes" id="UP000008915">
    <property type="component" value="Chromosome"/>
</dbReference>
<dbReference type="InterPro" id="IPR050131">
    <property type="entry name" value="Peptidase_S8_subtilisin-like"/>
</dbReference>
<dbReference type="STRING" id="644966.Tmar_0149"/>
<dbReference type="PROSITE" id="PS51892">
    <property type="entry name" value="SUBTILASE"/>
    <property type="match status" value="1"/>
</dbReference>
<organism evidence="9 10">
    <name type="scientific">Thermaerobacter marianensis (strain ATCC 700841 / DSM 12885 / JCM 10246 / 7p75a)</name>
    <dbReference type="NCBI Taxonomy" id="644966"/>
    <lineage>
        <taxon>Bacteria</taxon>
        <taxon>Bacillati</taxon>
        <taxon>Bacillota</taxon>
        <taxon>Clostridia</taxon>
        <taxon>Eubacteriales</taxon>
        <taxon>Clostridiales Family XVII. Incertae Sedis</taxon>
        <taxon>Thermaerobacter</taxon>
    </lineage>
</organism>
<evidence type="ECO:0000256" key="4">
    <source>
        <dbReference type="ARBA" id="ARBA00022825"/>
    </source>
</evidence>
<dbReference type="PRINTS" id="PR00723">
    <property type="entry name" value="SUBTILISIN"/>
</dbReference>
<reference evidence="10" key="2">
    <citation type="journal article" date="2010" name="Stand. Genomic Sci.">
        <title>Complete genome sequence of Thermaerobacter marianensis type strain (7p75aT).</title>
        <authorList>
            <person name="Han C."/>
            <person name="Gu W."/>
            <person name="Zhang X."/>
            <person name="Lapidus A."/>
            <person name="Nolan M."/>
            <person name="Copeland A."/>
            <person name="Lucas S."/>
            <person name="Glavina Del Rio T."/>
            <person name="Tice H."/>
            <person name="Cheng J."/>
            <person name="Tapia R."/>
            <person name="Goodwin L."/>
            <person name="Pitluck S."/>
            <person name="Pagani I."/>
            <person name="Ivanova N."/>
            <person name="Mavromatis K."/>
            <person name="Mikhailova N."/>
            <person name="Pati A."/>
            <person name="Chen A."/>
            <person name="Palaniappan K."/>
            <person name="Land M."/>
            <person name="Hauser L."/>
            <person name="Chang Y."/>
            <person name="Jeffries C."/>
            <person name="Schneider S."/>
            <person name="Rohde M."/>
            <person name="Goker M."/>
            <person name="Pukall R."/>
            <person name="Woyke T."/>
            <person name="Bristow J."/>
            <person name="Eisen J."/>
            <person name="Markowitz V."/>
            <person name="Hugenholtz P."/>
            <person name="Kyrpides N."/>
            <person name="Klenk H."/>
            <person name="Detter J."/>
        </authorList>
    </citation>
    <scope>NUCLEOTIDE SEQUENCE [LARGE SCALE GENOMIC DNA]</scope>
    <source>
        <strain evidence="10">ATCC 700841 / DSM 12885 / JCM 10246 / 7p75a</strain>
    </source>
</reference>
<dbReference type="GO" id="GO:0006508">
    <property type="term" value="P:proteolysis"/>
    <property type="evidence" value="ECO:0007669"/>
    <property type="project" value="UniProtKB-KW"/>
</dbReference>
<dbReference type="HOGENOM" id="CLU_267358_0_0_9"/>
<feature type="domain" description="Peptidase S8/S53" evidence="8">
    <location>
        <begin position="534"/>
        <end position="767"/>
    </location>
</feature>
<evidence type="ECO:0000256" key="7">
    <source>
        <dbReference type="SAM" id="Phobius"/>
    </source>
</evidence>
<evidence type="ECO:0000313" key="9">
    <source>
        <dbReference type="EMBL" id="ADU50274.1"/>
    </source>
</evidence>
<keyword evidence="7" id="KW-0812">Transmembrane</keyword>
<gene>
    <name evidence="9" type="ordered locus">Tmar_0149</name>
</gene>
<keyword evidence="2 5" id="KW-0645">Protease</keyword>
<dbReference type="Gene3D" id="3.40.50.200">
    <property type="entry name" value="Peptidase S8/S53 domain"/>
    <property type="match status" value="2"/>
</dbReference>
<dbReference type="KEGG" id="tmr:Tmar_0149"/>
<feature type="region of interest" description="Disordered" evidence="6">
    <location>
        <begin position="72"/>
        <end position="140"/>
    </location>
</feature>
<evidence type="ECO:0000256" key="5">
    <source>
        <dbReference type="PROSITE-ProRule" id="PRU01240"/>
    </source>
</evidence>
<evidence type="ECO:0000259" key="8">
    <source>
        <dbReference type="Pfam" id="PF00082"/>
    </source>
</evidence>
<protein>
    <submittedName>
        <fullName evidence="9">Peptidase S8 and S53 subtilisin kexin sedolisin</fullName>
    </submittedName>
</protein>
<accession>E6SLK7</accession>
<evidence type="ECO:0000256" key="1">
    <source>
        <dbReference type="ARBA" id="ARBA00011073"/>
    </source>
</evidence>
<dbReference type="Pfam" id="PF00082">
    <property type="entry name" value="Peptidase_S8"/>
    <property type="match status" value="1"/>
</dbReference>
<comment type="similarity">
    <text evidence="1 5">Belongs to the peptidase S8 family.</text>
</comment>
<name>E6SLK7_THEM7</name>
<keyword evidence="7" id="KW-0472">Membrane</keyword>